<dbReference type="RefSeq" id="WP_216128366.1">
    <property type="nucleotide sequence ID" value="NZ_CP064782.1"/>
</dbReference>
<dbReference type="AlphaFoldDB" id="A0A975SM16"/>
<evidence type="ECO:0000256" key="1">
    <source>
        <dbReference type="SAM" id="MobiDB-lite"/>
    </source>
</evidence>
<proteinExistence type="predicted"/>
<feature type="compositionally biased region" description="Low complexity" evidence="1">
    <location>
        <begin position="264"/>
        <end position="276"/>
    </location>
</feature>
<sequence length="299" mass="32005">MMSAKNQEGRPGRGWLGLCLLCLGLFLSSGLRAQQEVEILPLAHRTVEEVLPSLRPLLEPGAALSGMNNQLILKATARNRAQIRQALAAIDTPPRRLVIRVSQSRDDRYSRQGGAISGEVASPGGRVRIIQPSGGSGGGTITLQGARGQVRGDLSDRQGASSRQVEQMVQVVEGGQAYIQVGYSLPVPLHQVRWGPNGPVRDTTVIYRDIGQGFYAQPRVVGHRVSLDISPRNDTPGRWGPGSAEVQELSTTVSGPLGEWLPLGSSAQSGTSQSRSWNGGEGEQVQQSGTVWIKVEELP</sequence>
<dbReference type="KEGG" id="aiq:Azoinq_13575"/>
<evidence type="ECO:0000313" key="4">
    <source>
        <dbReference type="Proteomes" id="UP000683428"/>
    </source>
</evidence>
<evidence type="ECO:0000259" key="2">
    <source>
        <dbReference type="Pfam" id="PF03958"/>
    </source>
</evidence>
<dbReference type="InterPro" id="IPR005644">
    <property type="entry name" value="NolW-like"/>
</dbReference>
<evidence type="ECO:0000313" key="3">
    <source>
        <dbReference type="EMBL" id="QWT48838.1"/>
    </source>
</evidence>
<feature type="region of interest" description="Disordered" evidence="1">
    <location>
        <begin position="263"/>
        <end position="290"/>
    </location>
</feature>
<dbReference type="Pfam" id="PF03958">
    <property type="entry name" value="Secretin_N"/>
    <property type="match status" value="1"/>
</dbReference>
<gene>
    <name evidence="3" type="ORF">Azoinq_13575</name>
</gene>
<reference evidence="3" key="1">
    <citation type="submission" date="2020-11" db="EMBL/GenBank/DDBJ databases">
        <title>Azospira inquinata sp. nov.</title>
        <authorList>
            <person name="Moe W.M."/>
            <person name="Mikes M.C."/>
        </authorList>
    </citation>
    <scope>NUCLEOTIDE SEQUENCE</scope>
    <source>
        <strain evidence="3">Azo-3</strain>
    </source>
</reference>
<organism evidence="3 4">
    <name type="scientific">Azospira inquinata</name>
    <dbReference type="NCBI Taxonomy" id="2785627"/>
    <lineage>
        <taxon>Bacteria</taxon>
        <taxon>Pseudomonadati</taxon>
        <taxon>Pseudomonadota</taxon>
        <taxon>Betaproteobacteria</taxon>
        <taxon>Rhodocyclales</taxon>
        <taxon>Rhodocyclaceae</taxon>
        <taxon>Azospira</taxon>
    </lineage>
</organism>
<keyword evidence="4" id="KW-1185">Reference proteome</keyword>
<protein>
    <recommendedName>
        <fullName evidence="2">NolW-like domain-containing protein</fullName>
    </recommendedName>
</protein>
<feature type="domain" description="NolW-like" evidence="2">
    <location>
        <begin position="37"/>
        <end position="95"/>
    </location>
</feature>
<dbReference type="EMBL" id="CP064782">
    <property type="protein sequence ID" value="QWT48838.1"/>
    <property type="molecule type" value="Genomic_DNA"/>
</dbReference>
<name>A0A975SM16_9RHOO</name>
<accession>A0A975SM16</accession>
<dbReference type="Proteomes" id="UP000683428">
    <property type="component" value="Chromosome"/>
</dbReference>